<protein>
    <submittedName>
        <fullName evidence="1">N-formylglutamate amidohydrolase</fullName>
    </submittedName>
</protein>
<dbReference type="Gene3D" id="3.40.630.40">
    <property type="entry name" value="Zn-dependent exopeptidases"/>
    <property type="match status" value="1"/>
</dbReference>
<evidence type="ECO:0000313" key="2">
    <source>
        <dbReference type="Proteomes" id="UP001501682"/>
    </source>
</evidence>
<gene>
    <name evidence="1" type="ORF">GCM10022292_01590</name>
</gene>
<proteinExistence type="predicted"/>
<dbReference type="RefSeq" id="WP_344711893.1">
    <property type="nucleotide sequence ID" value="NZ_BAABCB010000002.1"/>
</dbReference>
<keyword evidence="2" id="KW-1185">Reference proteome</keyword>
<dbReference type="EMBL" id="BAABCB010000002">
    <property type="protein sequence ID" value="GAA4240176.1"/>
    <property type="molecule type" value="Genomic_DNA"/>
</dbReference>
<sequence length="229" mass="26816">MKLILTCEHAGNNIPDTYKKHFNNEAVLKTHRGYDLGALDIFQYLQPLADASYFSETSRLLVELNRSLFNKQLFSEFSNSLPKNEQSEILNTYYFPYRTEIEYKIAAYIKSKQQVLHLSIHSFTPNLNGNERKADIGLLYDSRRKKEQEFCKQFKAELLKQDPNLNVRFNYPYLGKADGFTTFLRKQFSTNYLGIEIEVNQKFVVNNSTNIHHALFNTITILKSINHHF</sequence>
<dbReference type="SUPFAM" id="SSF53187">
    <property type="entry name" value="Zn-dependent exopeptidases"/>
    <property type="match status" value="1"/>
</dbReference>
<evidence type="ECO:0000313" key="1">
    <source>
        <dbReference type="EMBL" id="GAA4240176.1"/>
    </source>
</evidence>
<name>A0ABP8CK05_9FLAO</name>
<dbReference type="Proteomes" id="UP001501682">
    <property type="component" value="Unassembled WGS sequence"/>
</dbReference>
<comment type="caution">
    <text evidence="1">The sequence shown here is derived from an EMBL/GenBank/DDBJ whole genome shotgun (WGS) entry which is preliminary data.</text>
</comment>
<dbReference type="Pfam" id="PF05013">
    <property type="entry name" value="FGase"/>
    <property type="match status" value="1"/>
</dbReference>
<accession>A0ABP8CK05</accession>
<dbReference type="InterPro" id="IPR007709">
    <property type="entry name" value="N-FG_amidohydro"/>
</dbReference>
<organism evidence="1 2">
    <name type="scientific">Winogradskyella damuponensis</name>
    <dbReference type="NCBI Taxonomy" id="943939"/>
    <lineage>
        <taxon>Bacteria</taxon>
        <taxon>Pseudomonadati</taxon>
        <taxon>Bacteroidota</taxon>
        <taxon>Flavobacteriia</taxon>
        <taxon>Flavobacteriales</taxon>
        <taxon>Flavobacteriaceae</taxon>
        <taxon>Winogradskyella</taxon>
    </lineage>
</organism>
<reference evidence="2" key="1">
    <citation type="journal article" date="2019" name="Int. J. Syst. Evol. Microbiol.">
        <title>The Global Catalogue of Microorganisms (GCM) 10K type strain sequencing project: providing services to taxonomists for standard genome sequencing and annotation.</title>
        <authorList>
            <consortium name="The Broad Institute Genomics Platform"/>
            <consortium name="The Broad Institute Genome Sequencing Center for Infectious Disease"/>
            <person name="Wu L."/>
            <person name="Ma J."/>
        </authorList>
    </citation>
    <scope>NUCLEOTIDE SEQUENCE [LARGE SCALE GENOMIC DNA]</scope>
    <source>
        <strain evidence="2">JCM 17633</strain>
    </source>
</reference>